<dbReference type="Proteomes" id="UP000594459">
    <property type="component" value="Chromosome"/>
</dbReference>
<dbReference type="AlphaFoldDB" id="A0A7S8F654"/>
<organism evidence="2 3">
    <name type="scientific">Qipengyuania soli</name>
    <dbReference type="NCBI Taxonomy" id="2782568"/>
    <lineage>
        <taxon>Bacteria</taxon>
        <taxon>Pseudomonadati</taxon>
        <taxon>Pseudomonadota</taxon>
        <taxon>Alphaproteobacteria</taxon>
        <taxon>Sphingomonadales</taxon>
        <taxon>Erythrobacteraceae</taxon>
        <taxon>Qipengyuania</taxon>
    </lineage>
</organism>
<feature type="transmembrane region" description="Helical" evidence="1">
    <location>
        <begin position="229"/>
        <end position="248"/>
    </location>
</feature>
<feature type="transmembrane region" description="Helical" evidence="1">
    <location>
        <begin position="39"/>
        <end position="64"/>
    </location>
</feature>
<keyword evidence="1" id="KW-1133">Transmembrane helix</keyword>
<dbReference type="RefSeq" id="WP_200983619.1">
    <property type="nucleotide sequence ID" value="NZ_CP064654.1"/>
</dbReference>
<sequence>MSTFLRFYGFSLVFTVVCLGLGAWYGFSSTGTIPGTFSMLWIIVVLSVLEISLSFDNAVVNASVLKQMDEVWQKRFLTWGIAFAVFGMRVVFPLAIVAIAAGIGPMDAVNLSLNRPDEYERIVSSAHVGIAGFGGAFLAMVGLKFFFDLDKEIHWIRWIEEQLSRFAALPAAEIALLLLALWGISTMLQPDEALTFLVAGILGLVTFIAVEGINAILEAKEEARALQGAVMRSGLGGFLYLNVLDASFSFDGVIGAFALSNNMIVIALGLSIGAMFVRSMTIHLVRKGTLAAYRFLEHGAFWAIIVLGAIMLLSARFHISETVTGLIGAVLIGLSFAWSVRYNRRHPDEVDQPAG</sequence>
<feature type="transmembrane region" description="Helical" evidence="1">
    <location>
        <begin position="254"/>
        <end position="277"/>
    </location>
</feature>
<feature type="transmembrane region" description="Helical" evidence="1">
    <location>
        <begin position="7"/>
        <end position="27"/>
    </location>
</feature>
<dbReference type="PANTHER" id="PTHR30238:SF4">
    <property type="entry name" value="SLL1022 PROTEIN"/>
    <property type="match status" value="1"/>
</dbReference>
<reference evidence="2 3" key="1">
    <citation type="submission" date="2020-11" db="EMBL/GenBank/DDBJ databases">
        <title>The genome sequence of Erythrobacter sp. 6D36.</title>
        <authorList>
            <person name="Liu Y."/>
        </authorList>
    </citation>
    <scope>NUCLEOTIDE SEQUENCE [LARGE SCALE GENOMIC DNA]</scope>
    <source>
        <strain evidence="2 3">6D36</strain>
    </source>
</reference>
<proteinExistence type="predicted"/>
<dbReference type="NCBIfam" id="NF010613">
    <property type="entry name" value="PRK14013.1-3"/>
    <property type="match status" value="1"/>
</dbReference>
<dbReference type="Pfam" id="PF04332">
    <property type="entry name" value="DUF475"/>
    <property type="match status" value="1"/>
</dbReference>
<feature type="transmembrane region" description="Helical" evidence="1">
    <location>
        <begin position="323"/>
        <end position="340"/>
    </location>
</feature>
<evidence type="ECO:0000256" key="1">
    <source>
        <dbReference type="SAM" id="Phobius"/>
    </source>
</evidence>
<protein>
    <submittedName>
        <fullName evidence="2">DUF475 domain-containing protein</fullName>
    </submittedName>
</protein>
<feature type="transmembrane region" description="Helical" evidence="1">
    <location>
        <begin position="76"/>
        <end position="103"/>
    </location>
</feature>
<gene>
    <name evidence="2" type="ORF">IRL76_04725</name>
</gene>
<keyword evidence="1" id="KW-0812">Transmembrane</keyword>
<accession>A0A7S8F654</accession>
<feature type="transmembrane region" description="Helical" evidence="1">
    <location>
        <begin position="196"/>
        <end position="217"/>
    </location>
</feature>
<feature type="transmembrane region" description="Helical" evidence="1">
    <location>
        <begin position="166"/>
        <end position="184"/>
    </location>
</feature>
<dbReference type="InterPro" id="IPR007427">
    <property type="entry name" value="DUF475"/>
</dbReference>
<evidence type="ECO:0000313" key="2">
    <source>
        <dbReference type="EMBL" id="QPC99848.1"/>
    </source>
</evidence>
<keyword evidence="3" id="KW-1185">Reference proteome</keyword>
<keyword evidence="1" id="KW-0472">Membrane</keyword>
<name>A0A7S8F654_9SPHN</name>
<evidence type="ECO:0000313" key="3">
    <source>
        <dbReference type="Proteomes" id="UP000594459"/>
    </source>
</evidence>
<dbReference type="PANTHER" id="PTHR30238">
    <property type="entry name" value="MEMBRANE BOUND PREDICTED REDOX MODULATOR"/>
    <property type="match status" value="1"/>
</dbReference>
<dbReference type="KEGG" id="qso:IRL76_04725"/>
<dbReference type="EMBL" id="CP064654">
    <property type="protein sequence ID" value="QPC99848.1"/>
    <property type="molecule type" value="Genomic_DNA"/>
</dbReference>
<feature type="transmembrane region" description="Helical" evidence="1">
    <location>
        <begin position="123"/>
        <end position="146"/>
    </location>
</feature>
<feature type="transmembrane region" description="Helical" evidence="1">
    <location>
        <begin position="298"/>
        <end position="317"/>
    </location>
</feature>
<dbReference type="NCBIfam" id="NF010620">
    <property type="entry name" value="PRK14013.2-6"/>
    <property type="match status" value="1"/>
</dbReference>